<feature type="coiled-coil region" evidence="5">
    <location>
        <begin position="4"/>
        <end position="38"/>
    </location>
</feature>
<gene>
    <name evidence="7" type="ORF">Z043_123220</name>
</gene>
<comment type="similarity">
    <text evidence="4">Belongs to the CEP135/TSGA10 family.</text>
</comment>
<accession>A0A0N8JVS0</accession>
<evidence type="ECO:0000313" key="8">
    <source>
        <dbReference type="Proteomes" id="UP000034805"/>
    </source>
</evidence>
<comment type="subcellular location">
    <subcellularLocation>
        <location evidence="1">Cytoplasm</location>
        <location evidence="1">Cytoskeleton</location>
        <location evidence="1">Microtubule organizing center</location>
        <location evidence="1">Centrosome</location>
        <location evidence="1">Centriole</location>
    </subcellularLocation>
</comment>
<sequence>MNAQQAYEQQASSLTKSMAHLEAELRAAQAEKVDVLTDLAAVRELCVKLDSSKEVMGRQLTSKSMELERVRAASVGEGHLLPTPPTHMLCPPQVMAELEDVRSEAELLKQQLSSERLALKNLETLLSAVRQKEFQSHVSVSEKEGELKALKERLALADTMTAGHVREVSQLRGKLSQLQTEMDVLKRQLTSERFERERALQEMRRQGLSFSSIRSSSPSPCPPSPEHSLDK</sequence>
<evidence type="ECO:0000256" key="1">
    <source>
        <dbReference type="ARBA" id="ARBA00004114"/>
    </source>
</evidence>
<feature type="coiled-coil region" evidence="5">
    <location>
        <begin position="95"/>
        <end position="195"/>
    </location>
</feature>
<dbReference type="InterPro" id="IPR051877">
    <property type="entry name" value="Centriole_BasalBody_StrucProt"/>
</dbReference>
<protein>
    <submittedName>
        <fullName evidence="7">Uncharacterized protein</fullName>
    </submittedName>
</protein>
<dbReference type="STRING" id="113540.ENSSFOP00015061974"/>
<dbReference type="EMBL" id="JARO02013002">
    <property type="protein sequence ID" value="KPP58913.1"/>
    <property type="molecule type" value="Genomic_DNA"/>
</dbReference>
<evidence type="ECO:0000256" key="6">
    <source>
        <dbReference type="SAM" id="MobiDB-lite"/>
    </source>
</evidence>
<keyword evidence="5" id="KW-0175">Coiled coil</keyword>
<feature type="region of interest" description="Disordered" evidence="6">
    <location>
        <begin position="205"/>
        <end position="231"/>
    </location>
</feature>
<evidence type="ECO:0000256" key="2">
    <source>
        <dbReference type="ARBA" id="ARBA00022490"/>
    </source>
</evidence>
<organism evidence="7 8">
    <name type="scientific">Scleropages formosus</name>
    <name type="common">Asian bonytongue</name>
    <name type="synonym">Osteoglossum formosum</name>
    <dbReference type="NCBI Taxonomy" id="113540"/>
    <lineage>
        <taxon>Eukaryota</taxon>
        <taxon>Metazoa</taxon>
        <taxon>Chordata</taxon>
        <taxon>Craniata</taxon>
        <taxon>Vertebrata</taxon>
        <taxon>Euteleostomi</taxon>
        <taxon>Actinopterygii</taxon>
        <taxon>Neopterygii</taxon>
        <taxon>Teleostei</taxon>
        <taxon>Osteoglossocephala</taxon>
        <taxon>Osteoglossomorpha</taxon>
        <taxon>Osteoglossiformes</taxon>
        <taxon>Osteoglossidae</taxon>
        <taxon>Scleropages</taxon>
    </lineage>
</organism>
<feature type="compositionally biased region" description="Low complexity" evidence="6">
    <location>
        <begin position="209"/>
        <end position="218"/>
    </location>
</feature>
<evidence type="ECO:0000256" key="4">
    <source>
        <dbReference type="ARBA" id="ARBA00038123"/>
    </source>
</evidence>
<keyword evidence="3" id="KW-0206">Cytoskeleton</keyword>
<dbReference type="Proteomes" id="UP000034805">
    <property type="component" value="Unassembled WGS sequence"/>
</dbReference>
<reference evidence="7 8" key="1">
    <citation type="submission" date="2015-08" db="EMBL/GenBank/DDBJ databases">
        <title>The genome of the Asian arowana (Scleropages formosus).</title>
        <authorList>
            <person name="Tan M.H."/>
            <person name="Gan H.M."/>
            <person name="Croft L.J."/>
            <person name="Austin C.M."/>
        </authorList>
    </citation>
    <scope>NUCLEOTIDE SEQUENCE [LARGE SCALE GENOMIC DNA]</scope>
    <source>
        <strain evidence="7">Aro1</strain>
    </source>
</reference>
<evidence type="ECO:0000256" key="3">
    <source>
        <dbReference type="ARBA" id="ARBA00023212"/>
    </source>
</evidence>
<evidence type="ECO:0000313" key="7">
    <source>
        <dbReference type="EMBL" id="KPP58913.1"/>
    </source>
</evidence>
<keyword evidence="2" id="KW-0963">Cytoplasm</keyword>
<dbReference type="AlphaFoldDB" id="A0A0N8JVS0"/>
<dbReference type="GO" id="GO:0005814">
    <property type="term" value="C:centriole"/>
    <property type="evidence" value="ECO:0007669"/>
    <property type="project" value="UniProtKB-SubCell"/>
</dbReference>
<proteinExistence type="inferred from homology"/>
<dbReference type="PANTHER" id="PTHR20544:SF0">
    <property type="entry name" value="NUCLEOPROTEIN TPR_MLP1 DOMAIN-CONTAINING PROTEIN"/>
    <property type="match status" value="1"/>
</dbReference>
<name>A0A0N8JVS0_SCLFO</name>
<dbReference type="PANTHER" id="PTHR20544">
    <property type="entry name" value="CENTROSOMAL PROTEIN CEP135"/>
    <property type="match status" value="1"/>
</dbReference>
<comment type="caution">
    <text evidence="7">The sequence shown here is derived from an EMBL/GenBank/DDBJ whole genome shotgun (WGS) entry which is preliminary data.</text>
</comment>
<evidence type="ECO:0000256" key="5">
    <source>
        <dbReference type="SAM" id="Coils"/>
    </source>
</evidence>